<protein>
    <submittedName>
        <fullName evidence="2">Uncharacterized protein</fullName>
    </submittedName>
</protein>
<feature type="region of interest" description="Disordered" evidence="1">
    <location>
        <begin position="1"/>
        <end position="20"/>
    </location>
</feature>
<proteinExistence type="predicted"/>
<accession>A0A7S4PXE3</accession>
<feature type="region of interest" description="Disordered" evidence="1">
    <location>
        <begin position="26"/>
        <end position="191"/>
    </location>
</feature>
<dbReference type="AlphaFoldDB" id="A0A7S4PXE3"/>
<evidence type="ECO:0000313" key="2">
    <source>
        <dbReference type="EMBL" id="CAE4565779.1"/>
    </source>
</evidence>
<organism evidence="2">
    <name type="scientific">Alexandrium monilatum</name>
    <dbReference type="NCBI Taxonomy" id="311494"/>
    <lineage>
        <taxon>Eukaryota</taxon>
        <taxon>Sar</taxon>
        <taxon>Alveolata</taxon>
        <taxon>Dinophyceae</taxon>
        <taxon>Gonyaulacales</taxon>
        <taxon>Pyrocystaceae</taxon>
        <taxon>Alexandrium</taxon>
    </lineage>
</organism>
<evidence type="ECO:0000256" key="1">
    <source>
        <dbReference type="SAM" id="MobiDB-lite"/>
    </source>
</evidence>
<reference evidence="2" key="1">
    <citation type="submission" date="2021-01" db="EMBL/GenBank/DDBJ databases">
        <authorList>
            <person name="Corre E."/>
            <person name="Pelletier E."/>
            <person name="Niang G."/>
            <person name="Scheremetjew M."/>
            <person name="Finn R."/>
            <person name="Kale V."/>
            <person name="Holt S."/>
            <person name="Cochrane G."/>
            <person name="Meng A."/>
            <person name="Brown T."/>
            <person name="Cohen L."/>
        </authorList>
    </citation>
    <scope>NUCLEOTIDE SEQUENCE</scope>
    <source>
        <strain evidence="2">CCMP3105</strain>
    </source>
</reference>
<sequence length="191" mass="20270">MSKQRTRSTGSSHTLSLERCELTLLQQGQWMSTRPASTRGGSQRPSASQRPEPMRSVGQWQETGESKIKPEMLPARSTAKCRAAKVPMERPMATSGPAGGHCRPCLSKTAGRARNSASASARTSASDGLPPDQPKPRKSTKNTCATPELTRSLKGEGLRTPGSRCATNDARSPLPPNRKSTAGGASGRMAD</sequence>
<feature type="compositionally biased region" description="Low complexity" evidence="1">
    <location>
        <begin position="112"/>
        <end position="126"/>
    </location>
</feature>
<dbReference type="EMBL" id="HBNR01008214">
    <property type="protein sequence ID" value="CAE4565779.1"/>
    <property type="molecule type" value="Transcribed_RNA"/>
</dbReference>
<gene>
    <name evidence="2" type="ORF">AMON00008_LOCUS5398</name>
</gene>
<name>A0A7S4PXE3_9DINO</name>
<feature type="compositionally biased region" description="Polar residues" evidence="1">
    <location>
        <begin position="26"/>
        <end position="49"/>
    </location>
</feature>